<sequence length="497" mass="55732">MVIRPCRIYVGGCWLRVSGGDFSVGTINIRYVFIKFALEEDYTKLWIKSIWFVDGFPMRVFKWTSAFNPKEESPIVPTKVGLGFGTEMFIQPVLYERLPKYCGTCGHLGHGEEECYEKRKTKPVWPIDGQGASAPAPVPAPDPAPACADLRVKLHAQRARRDLSNHRRGKRVVFEVSEARALLEASASGSKRDGEEMHDCDAPEIVMTEVRQMTGKVDDVKEGPNDGLHSTLGDDHQEVEKSSDIVQATAVAREELPGCVQNTLAHDFSHLATEAEDEFIAPTGDSVVQTDEDEVVRRVACHRRGRSMSDGSGSARHSASPDWGLFWNVRGIGNDPTLRVLNRVRKQNHLDFLAIMEPMVPLDGRFMARRLEFQDVISNYVNQIWFFRGLDVRCQVLLDHKQLLHLRLESNRWPKPIFVTSVYARRDIVERRDLWDVRRMVSVGASSWIVGGDFNTVLSLEERSGGAAPSSVAMSDFHDVITDCALVDAGYTGSPYT</sequence>
<evidence type="ECO:0000259" key="1">
    <source>
        <dbReference type="Pfam" id="PF14111"/>
    </source>
</evidence>
<dbReference type="EMBL" id="JACGWN010000005">
    <property type="protein sequence ID" value="KAL0448919.1"/>
    <property type="molecule type" value="Genomic_DNA"/>
</dbReference>
<organism evidence="2">
    <name type="scientific">Sesamum latifolium</name>
    <dbReference type="NCBI Taxonomy" id="2727402"/>
    <lineage>
        <taxon>Eukaryota</taxon>
        <taxon>Viridiplantae</taxon>
        <taxon>Streptophyta</taxon>
        <taxon>Embryophyta</taxon>
        <taxon>Tracheophyta</taxon>
        <taxon>Spermatophyta</taxon>
        <taxon>Magnoliopsida</taxon>
        <taxon>eudicotyledons</taxon>
        <taxon>Gunneridae</taxon>
        <taxon>Pentapetalae</taxon>
        <taxon>asterids</taxon>
        <taxon>lamiids</taxon>
        <taxon>Lamiales</taxon>
        <taxon>Pedaliaceae</taxon>
        <taxon>Sesamum</taxon>
    </lineage>
</organism>
<dbReference type="SUPFAM" id="SSF56219">
    <property type="entry name" value="DNase I-like"/>
    <property type="match status" value="1"/>
</dbReference>
<reference evidence="2" key="2">
    <citation type="journal article" date="2024" name="Plant">
        <title>Genomic evolution and insights into agronomic trait innovations of Sesamum species.</title>
        <authorList>
            <person name="Miao H."/>
            <person name="Wang L."/>
            <person name="Qu L."/>
            <person name="Liu H."/>
            <person name="Sun Y."/>
            <person name="Le M."/>
            <person name="Wang Q."/>
            <person name="Wei S."/>
            <person name="Zheng Y."/>
            <person name="Lin W."/>
            <person name="Duan Y."/>
            <person name="Cao H."/>
            <person name="Xiong S."/>
            <person name="Wang X."/>
            <person name="Wei L."/>
            <person name="Li C."/>
            <person name="Ma Q."/>
            <person name="Ju M."/>
            <person name="Zhao R."/>
            <person name="Li G."/>
            <person name="Mu C."/>
            <person name="Tian Q."/>
            <person name="Mei H."/>
            <person name="Zhang T."/>
            <person name="Gao T."/>
            <person name="Zhang H."/>
        </authorList>
    </citation>
    <scope>NUCLEOTIDE SEQUENCE</scope>
    <source>
        <strain evidence="2">KEN1</strain>
    </source>
</reference>
<protein>
    <recommendedName>
        <fullName evidence="1">DUF4283 domain-containing protein</fullName>
    </recommendedName>
</protein>
<reference evidence="2" key="1">
    <citation type="submission" date="2020-06" db="EMBL/GenBank/DDBJ databases">
        <authorList>
            <person name="Li T."/>
            <person name="Hu X."/>
            <person name="Zhang T."/>
            <person name="Song X."/>
            <person name="Zhang H."/>
            <person name="Dai N."/>
            <person name="Sheng W."/>
            <person name="Hou X."/>
            <person name="Wei L."/>
        </authorList>
    </citation>
    <scope>NUCLEOTIDE SEQUENCE</scope>
    <source>
        <strain evidence="2">KEN1</strain>
        <tissue evidence="2">Leaf</tissue>
    </source>
</reference>
<comment type="caution">
    <text evidence="2">The sequence shown here is derived from an EMBL/GenBank/DDBJ whole genome shotgun (WGS) entry which is preliminary data.</text>
</comment>
<name>A0AAW2X6S1_9LAMI</name>
<feature type="domain" description="DUF4283" evidence="1">
    <location>
        <begin position="19"/>
        <end position="71"/>
    </location>
</feature>
<dbReference type="Pfam" id="PF14111">
    <property type="entry name" value="DUF4283"/>
    <property type="match status" value="1"/>
</dbReference>
<proteinExistence type="predicted"/>
<accession>A0AAW2X6S1</accession>
<dbReference type="Gene3D" id="3.60.10.10">
    <property type="entry name" value="Endonuclease/exonuclease/phosphatase"/>
    <property type="match status" value="1"/>
</dbReference>
<dbReference type="AlphaFoldDB" id="A0AAW2X6S1"/>
<evidence type="ECO:0000313" key="2">
    <source>
        <dbReference type="EMBL" id="KAL0448919.1"/>
    </source>
</evidence>
<dbReference type="InterPro" id="IPR036691">
    <property type="entry name" value="Endo/exonu/phosph_ase_sf"/>
</dbReference>
<dbReference type="InterPro" id="IPR040256">
    <property type="entry name" value="At4g02000-like"/>
</dbReference>
<gene>
    <name evidence="2" type="ORF">Slati_1448300</name>
</gene>
<dbReference type="InterPro" id="IPR025558">
    <property type="entry name" value="DUF4283"/>
</dbReference>
<dbReference type="PANTHER" id="PTHR31286:SF180">
    <property type="entry name" value="OS10G0362600 PROTEIN"/>
    <property type="match status" value="1"/>
</dbReference>
<dbReference type="PANTHER" id="PTHR31286">
    <property type="entry name" value="GLYCINE-RICH CELL WALL STRUCTURAL PROTEIN 1.8-LIKE"/>
    <property type="match status" value="1"/>
</dbReference>